<protein>
    <submittedName>
        <fullName evidence="4">Pyrroloquinoline quinone biosynthesis protein PqqD</fullName>
    </submittedName>
</protein>
<keyword evidence="3" id="KW-0884">PQQ biosynthesis</keyword>
<dbReference type="NCBIfam" id="TIGR03859">
    <property type="entry name" value="PQQ_PqqD"/>
    <property type="match status" value="1"/>
</dbReference>
<dbReference type="InterPro" id="IPR022479">
    <property type="entry name" value="PqqD_bac"/>
</dbReference>
<dbReference type="InterPro" id="IPR008792">
    <property type="entry name" value="PQQD"/>
</dbReference>
<dbReference type="Gene3D" id="1.10.10.1150">
    <property type="entry name" value="Coenzyme PQQ synthesis protein D (PqqD)"/>
    <property type="match status" value="1"/>
</dbReference>
<comment type="caution">
    <text evidence="4">The sequence shown here is derived from an EMBL/GenBank/DDBJ whole genome shotgun (WGS) entry which is preliminary data.</text>
</comment>
<evidence type="ECO:0000256" key="1">
    <source>
        <dbReference type="ARBA" id="ARBA00004886"/>
    </source>
</evidence>
<evidence type="ECO:0000313" key="4">
    <source>
        <dbReference type="EMBL" id="GLL12887.1"/>
    </source>
</evidence>
<comment type="subunit">
    <text evidence="2">Monomer. Interacts with PqqE.</text>
</comment>
<dbReference type="EMBL" id="BSFQ01000017">
    <property type="protein sequence ID" value="GLL12887.1"/>
    <property type="molecule type" value="Genomic_DNA"/>
</dbReference>
<keyword evidence="5" id="KW-1185">Reference proteome</keyword>
<dbReference type="RefSeq" id="WP_037042765.1">
    <property type="nucleotide sequence ID" value="NZ_BAAAUZ010000009.1"/>
</dbReference>
<name>A0A9W6L3A6_9PSEU</name>
<accession>A0A9W6L3A6</accession>
<dbReference type="GO" id="GO:0018189">
    <property type="term" value="P:pyrroloquinoline quinone biosynthetic process"/>
    <property type="evidence" value="ECO:0007669"/>
    <property type="project" value="UniProtKB-KW"/>
</dbReference>
<proteinExistence type="predicted"/>
<reference evidence="4" key="1">
    <citation type="journal article" date="2014" name="Int. J. Syst. Evol. Microbiol.">
        <title>Complete genome sequence of Corynebacterium casei LMG S-19264T (=DSM 44701T), isolated from a smear-ripened cheese.</title>
        <authorList>
            <consortium name="US DOE Joint Genome Institute (JGI-PGF)"/>
            <person name="Walter F."/>
            <person name="Albersmeier A."/>
            <person name="Kalinowski J."/>
            <person name="Ruckert C."/>
        </authorList>
    </citation>
    <scope>NUCLEOTIDE SEQUENCE</scope>
    <source>
        <strain evidence="4">VKM Ac-1069</strain>
    </source>
</reference>
<dbReference type="Pfam" id="PF05402">
    <property type="entry name" value="PqqD"/>
    <property type="match status" value="1"/>
</dbReference>
<evidence type="ECO:0000313" key="5">
    <source>
        <dbReference type="Proteomes" id="UP001143463"/>
    </source>
</evidence>
<dbReference type="AlphaFoldDB" id="A0A9W6L3A6"/>
<organism evidence="4 5">
    <name type="scientific">Pseudonocardia halophobica</name>
    <dbReference type="NCBI Taxonomy" id="29401"/>
    <lineage>
        <taxon>Bacteria</taxon>
        <taxon>Bacillati</taxon>
        <taxon>Actinomycetota</taxon>
        <taxon>Actinomycetes</taxon>
        <taxon>Pseudonocardiales</taxon>
        <taxon>Pseudonocardiaceae</taxon>
        <taxon>Pseudonocardia</taxon>
    </lineage>
</organism>
<dbReference type="InterPro" id="IPR041881">
    <property type="entry name" value="PqqD_sf"/>
</dbReference>
<evidence type="ECO:0000256" key="2">
    <source>
        <dbReference type="ARBA" id="ARBA00011741"/>
    </source>
</evidence>
<evidence type="ECO:0000256" key="3">
    <source>
        <dbReference type="ARBA" id="ARBA00022905"/>
    </source>
</evidence>
<reference evidence="4" key="2">
    <citation type="submission" date="2023-01" db="EMBL/GenBank/DDBJ databases">
        <authorList>
            <person name="Sun Q."/>
            <person name="Evtushenko L."/>
        </authorList>
    </citation>
    <scope>NUCLEOTIDE SEQUENCE</scope>
    <source>
        <strain evidence="4">VKM Ac-1069</strain>
    </source>
</reference>
<sequence length="104" mass="11348">MSSPDSVVTGAVSPSGRPRLARHVRLTFDRARERHVLLRPEAVVVLNDTGAAILGLCDGERTVAGIVEELRGRYDHVAEADVERFLAGLVERRCVVIDVEDDDG</sequence>
<dbReference type="GO" id="GO:0048038">
    <property type="term" value="F:quinone binding"/>
    <property type="evidence" value="ECO:0007669"/>
    <property type="project" value="InterPro"/>
</dbReference>
<comment type="pathway">
    <text evidence="1">Cofactor biosynthesis; pyrroloquinoline quinone biosynthesis.</text>
</comment>
<dbReference type="Proteomes" id="UP001143463">
    <property type="component" value="Unassembled WGS sequence"/>
</dbReference>
<gene>
    <name evidence="4" type="ORF">GCM10017577_40290</name>
</gene>